<protein>
    <submittedName>
        <fullName evidence="2">Uncharacterized protein</fullName>
    </submittedName>
</protein>
<accession>A0A2P8D7E7</accession>
<evidence type="ECO:0000313" key="3">
    <source>
        <dbReference type="Proteomes" id="UP000240572"/>
    </source>
</evidence>
<dbReference type="AlphaFoldDB" id="A0A2P8D7E7"/>
<dbReference type="RefSeq" id="WP_106522180.1">
    <property type="nucleotide sequence ID" value="NZ_PYGD01000002.1"/>
</dbReference>
<proteinExistence type="predicted"/>
<sequence length="148" mass="16954">MNDYPAFLNRCHLVADLLWTIGVAAAATLLAVLWVRVLLVQLSAPIDRIRAYWEKLAAKTTGYLLMPVSCLLGLYITWRISVLPPEAARILQTICLTALAYRVLRAFSSRFRQWVRSLILWFRSHRSKVRFYGDKAYALMTTARPALL</sequence>
<keyword evidence="1" id="KW-0812">Transmembrane</keyword>
<feature type="transmembrane region" description="Helical" evidence="1">
    <location>
        <begin position="60"/>
        <end position="81"/>
    </location>
</feature>
<keyword evidence="1" id="KW-0472">Membrane</keyword>
<dbReference type="Proteomes" id="UP000240572">
    <property type="component" value="Unassembled WGS sequence"/>
</dbReference>
<evidence type="ECO:0000256" key="1">
    <source>
        <dbReference type="SAM" id="Phobius"/>
    </source>
</evidence>
<keyword evidence="1" id="KW-1133">Transmembrane helix</keyword>
<reference evidence="2 3" key="1">
    <citation type="submission" date="2018-03" db="EMBL/GenBank/DDBJ databases">
        <title>Genomic Encyclopedia of Type Strains, Phase III (KMG-III): the genomes of soil and plant-associated and newly described type strains.</title>
        <authorList>
            <person name="Whitman W."/>
        </authorList>
    </citation>
    <scope>NUCLEOTIDE SEQUENCE [LARGE SCALE GENOMIC DNA]</scope>
    <source>
        <strain evidence="2 3">CGMCC 1.12700</strain>
    </source>
</reference>
<feature type="transmembrane region" description="Helical" evidence="1">
    <location>
        <begin position="87"/>
        <end position="104"/>
    </location>
</feature>
<organism evidence="2 3">
    <name type="scientific">Taibaiella chishuiensis</name>
    <dbReference type="NCBI Taxonomy" id="1434707"/>
    <lineage>
        <taxon>Bacteria</taxon>
        <taxon>Pseudomonadati</taxon>
        <taxon>Bacteroidota</taxon>
        <taxon>Chitinophagia</taxon>
        <taxon>Chitinophagales</taxon>
        <taxon>Chitinophagaceae</taxon>
        <taxon>Taibaiella</taxon>
    </lineage>
</organism>
<dbReference type="EMBL" id="PYGD01000002">
    <property type="protein sequence ID" value="PSK93156.1"/>
    <property type="molecule type" value="Genomic_DNA"/>
</dbReference>
<name>A0A2P8D7E7_9BACT</name>
<gene>
    <name evidence="2" type="ORF">B0I18_102126</name>
</gene>
<feature type="transmembrane region" description="Helical" evidence="1">
    <location>
        <begin position="17"/>
        <end position="39"/>
    </location>
</feature>
<evidence type="ECO:0000313" key="2">
    <source>
        <dbReference type="EMBL" id="PSK93156.1"/>
    </source>
</evidence>
<keyword evidence="3" id="KW-1185">Reference proteome</keyword>
<comment type="caution">
    <text evidence="2">The sequence shown here is derived from an EMBL/GenBank/DDBJ whole genome shotgun (WGS) entry which is preliminary data.</text>
</comment>